<accession>A0A935MYL3</accession>
<name>A0A935MYL3_9RHOO</name>
<evidence type="ECO:0000313" key="1">
    <source>
        <dbReference type="EMBL" id="MBK7414936.1"/>
    </source>
</evidence>
<sequence length="136" mass="15083">MAKIIVISPSKSTTEALGINKIGGTSLPKDSSDYLGQIMENDYQLNGRALKKSKAFTEVDLKIADYPLKEARVLVENHSAVIYLNMLSPTQVGWYMLKSNNEAPVQINYNAIAKGSKRIDSWIDSATAAYRNKNEE</sequence>
<dbReference type="AlphaFoldDB" id="A0A935MYL3"/>
<protein>
    <submittedName>
        <fullName evidence="1">Uncharacterized protein</fullName>
    </submittedName>
</protein>
<dbReference type="EMBL" id="JADJMS010000014">
    <property type="protein sequence ID" value="MBK7414936.1"/>
    <property type="molecule type" value="Genomic_DNA"/>
</dbReference>
<dbReference type="Proteomes" id="UP000739411">
    <property type="component" value="Unassembled WGS sequence"/>
</dbReference>
<proteinExistence type="predicted"/>
<organism evidence="1 2">
    <name type="scientific">Candidatus Dechloromonas phosphorivorans</name>
    <dbReference type="NCBI Taxonomy" id="2899244"/>
    <lineage>
        <taxon>Bacteria</taxon>
        <taxon>Pseudomonadati</taxon>
        <taxon>Pseudomonadota</taxon>
        <taxon>Betaproteobacteria</taxon>
        <taxon>Rhodocyclales</taxon>
        <taxon>Azonexaceae</taxon>
        <taxon>Dechloromonas</taxon>
    </lineage>
</organism>
<comment type="caution">
    <text evidence="1">The sequence shown here is derived from an EMBL/GenBank/DDBJ whole genome shotgun (WGS) entry which is preliminary data.</text>
</comment>
<evidence type="ECO:0000313" key="2">
    <source>
        <dbReference type="Proteomes" id="UP000739411"/>
    </source>
</evidence>
<gene>
    <name evidence="1" type="ORF">IPJ38_07235</name>
</gene>
<reference evidence="1 2" key="1">
    <citation type="submission" date="2020-10" db="EMBL/GenBank/DDBJ databases">
        <title>Connecting structure to function with the recovery of over 1000 high-quality activated sludge metagenome-assembled genomes encoding full-length rRNA genes using long-read sequencing.</title>
        <authorList>
            <person name="Singleton C.M."/>
            <person name="Petriglieri F."/>
            <person name="Kristensen J.M."/>
            <person name="Kirkegaard R.H."/>
            <person name="Michaelsen T.Y."/>
            <person name="Andersen M.H."/>
            <person name="Karst S.M."/>
            <person name="Dueholm M.S."/>
            <person name="Nielsen P.H."/>
            <person name="Albertsen M."/>
        </authorList>
    </citation>
    <scope>NUCLEOTIDE SEQUENCE [LARGE SCALE GENOMIC DNA]</scope>
    <source>
        <strain evidence="1">EsbW_18-Q3-R4-48_BATAC.463</strain>
    </source>
</reference>